<comment type="caution">
    <text evidence="7">The sequence shown here is derived from an EMBL/GenBank/DDBJ whole genome shotgun (WGS) entry which is preliminary data.</text>
</comment>
<dbReference type="InterPro" id="IPR011059">
    <property type="entry name" value="Metal-dep_hydrolase_composite"/>
</dbReference>
<evidence type="ECO:0000313" key="7">
    <source>
        <dbReference type="EMBL" id="OYD13668.1"/>
    </source>
</evidence>
<comment type="similarity">
    <text evidence="2">Belongs to the metallo-dependent hydrolases superfamily. Hydantoinase/dihydropyrimidinase family.</text>
</comment>
<evidence type="ECO:0000256" key="1">
    <source>
        <dbReference type="ARBA" id="ARBA00001947"/>
    </source>
</evidence>
<dbReference type="FunFam" id="3.20.20.140:FF:000174">
    <property type="entry name" value="Dihydropyrimidinase-related protein 2"/>
    <property type="match status" value="1"/>
</dbReference>
<evidence type="ECO:0000256" key="3">
    <source>
        <dbReference type="ARBA" id="ARBA00022723"/>
    </source>
</evidence>
<dbReference type="Gene3D" id="3.20.20.140">
    <property type="entry name" value="Metal-dependent hydrolases"/>
    <property type="match status" value="1"/>
</dbReference>
<dbReference type="PANTHER" id="PTHR11647">
    <property type="entry name" value="HYDRANTOINASE/DIHYDROPYRIMIDINASE FAMILY MEMBER"/>
    <property type="match status" value="1"/>
</dbReference>
<evidence type="ECO:0000259" key="6">
    <source>
        <dbReference type="Pfam" id="PF01979"/>
    </source>
</evidence>
<evidence type="ECO:0000256" key="5">
    <source>
        <dbReference type="PIRSR" id="PIRSR611778-50"/>
    </source>
</evidence>
<dbReference type="NCBIfam" id="TIGR02033">
    <property type="entry name" value="D-hydantoinase"/>
    <property type="match status" value="1"/>
</dbReference>
<dbReference type="EMBL" id="NOZQ01000228">
    <property type="protein sequence ID" value="OYD13668.1"/>
    <property type="molecule type" value="Genomic_DNA"/>
</dbReference>
<dbReference type="InterPro" id="IPR006680">
    <property type="entry name" value="Amidohydro-rel"/>
</dbReference>
<protein>
    <submittedName>
        <fullName evidence="7">Dihydropyrimidinase</fullName>
    </submittedName>
</protein>
<dbReference type="Proteomes" id="UP000215215">
    <property type="component" value="Unassembled WGS sequence"/>
</dbReference>
<dbReference type="PANTHER" id="PTHR11647:SF1">
    <property type="entry name" value="COLLAPSIN RESPONSE MEDIATOR PROTEIN"/>
    <property type="match status" value="1"/>
</dbReference>
<dbReference type="InterPro" id="IPR050378">
    <property type="entry name" value="Metallo-dep_Hydrolases_sf"/>
</dbReference>
<keyword evidence="4" id="KW-0378">Hydrolase</keyword>
<feature type="modified residue" description="N6-carboxylysine" evidence="5">
    <location>
        <position position="153"/>
    </location>
</feature>
<dbReference type="InterPro" id="IPR032466">
    <property type="entry name" value="Metal_Hydrolase"/>
</dbReference>
<dbReference type="AlphaFoldDB" id="A0A235BMX9"/>
<dbReference type="InterPro" id="IPR011778">
    <property type="entry name" value="Hydantoinase/dihydroPyrase"/>
</dbReference>
<evidence type="ECO:0000313" key="8">
    <source>
        <dbReference type="Proteomes" id="UP000215215"/>
    </source>
</evidence>
<name>A0A235BMX9_UNCW3</name>
<dbReference type="GO" id="GO:0005829">
    <property type="term" value="C:cytosol"/>
    <property type="evidence" value="ECO:0007669"/>
    <property type="project" value="TreeGrafter"/>
</dbReference>
<comment type="cofactor">
    <cofactor evidence="1">
        <name>Zn(2+)</name>
        <dbReference type="ChEBI" id="CHEBI:29105"/>
    </cofactor>
</comment>
<feature type="domain" description="Amidohydrolase-related" evidence="6">
    <location>
        <begin position="48"/>
        <end position="437"/>
    </location>
</feature>
<dbReference type="SUPFAM" id="SSF51556">
    <property type="entry name" value="Metallo-dependent hydrolases"/>
    <property type="match status" value="1"/>
</dbReference>
<accession>A0A235BMX9</accession>
<dbReference type="CDD" id="cd01314">
    <property type="entry name" value="D-HYD"/>
    <property type="match status" value="1"/>
</dbReference>
<dbReference type="SUPFAM" id="SSF51338">
    <property type="entry name" value="Composite domain of metallo-dependent hydrolases"/>
    <property type="match status" value="1"/>
</dbReference>
<proteinExistence type="inferred from homology"/>
<dbReference type="GO" id="GO:0046872">
    <property type="term" value="F:metal ion binding"/>
    <property type="evidence" value="ECO:0007669"/>
    <property type="project" value="UniProtKB-KW"/>
</dbReference>
<organism evidence="7 8">
    <name type="scientific">candidate division WOR-3 bacterium JGI_Cruoil_03_44_89</name>
    <dbReference type="NCBI Taxonomy" id="1973748"/>
    <lineage>
        <taxon>Bacteria</taxon>
        <taxon>Bacteria division WOR-3</taxon>
    </lineage>
</organism>
<evidence type="ECO:0000256" key="2">
    <source>
        <dbReference type="ARBA" id="ARBA00008829"/>
    </source>
</evidence>
<reference evidence="7 8" key="1">
    <citation type="submission" date="2017-07" db="EMBL/GenBank/DDBJ databases">
        <title>Recovery of genomes from metagenomes via a dereplication, aggregation, and scoring strategy.</title>
        <authorList>
            <person name="Sieber C.M."/>
            <person name="Probst A.J."/>
            <person name="Sharrar A."/>
            <person name="Thomas B.C."/>
            <person name="Hess M."/>
            <person name="Tringe S.G."/>
            <person name="Banfield J.F."/>
        </authorList>
    </citation>
    <scope>NUCLEOTIDE SEQUENCE [LARGE SCALE GENOMIC DNA]</scope>
    <source>
        <strain evidence="7">JGI_Cruoil_03_44_89</strain>
    </source>
</reference>
<dbReference type="Gene3D" id="2.30.40.10">
    <property type="entry name" value="Urease, subunit C, domain 1"/>
    <property type="match status" value="1"/>
</dbReference>
<comment type="PTM">
    <text evidence="5">Carbamylation allows a single lysine to coordinate two divalent metal cations.</text>
</comment>
<evidence type="ECO:0000256" key="4">
    <source>
        <dbReference type="ARBA" id="ARBA00022801"/>
    </source>
</evidence>
<dbReference type="GO" id="GO:0016812">
    <property type="term" value="F:hydrolase activity, acting on carbon-nitrogen (but not peptide) bonds, in cyclic amides"/>
    <property type="evidence" value="ECO:0007669"/>
    <property type="project" value="TreeGrafter"/>
</dbReference>
<sequence>MDTVIKNGTIVTHRRTFRSDIGIRAGKIARIAESIPGKKIIDASGMLIFPGIIDAHTHMETLVFAESCGKGIISSDDFYTGTRAAAAGGVTTIIDFTIQNKGESLKDSIIRRKRQADKKVYIDYSLHCNITDFDGNFLEEISSIIESGISGFKVFMAYRNDEIMVSDENLRLLLAETRKYGGVVQVHAENGFLLDYFVDKFREEGKSKPIFHAKSRPDYVEEEAVVRAIKLAEETDGGLYLVHLSTEKSIEAVRWAKQKSIKVFAETCPQYLLLNEGVYERENGRYYITSPPLRGDNDREALWKGIEDGIIDVIATDHCPFTCAQKDGGENIFFKIPNGLPGVETLLPTMYSEGVIKRGLELTQLVKLLCYNPARIFGLYPKKGAIEEGSDADLVIFNLEEEMTMSASSLHSNTVFSPYEGLKIKGIPEITISRGEIIYEREKFFGEKGRGQFVKAKPTIQSEIVQGT</sequence>
<dbReference type="Pfam" id="PF01979">
    <property type="entry name" value="Amidohydro_1"/>
    <property type="match status" value="1"/>
</dbReference>
<gene>
    <name evidence="7" type="primary">hydA</name>
    <name evidence="7" type="ORF">CH333_10525</name>
</gene>
<keyword evidence="3" id="KW-0479">Metal-binding</keyword>